<comment type="similarity">
    <text evidence="1">Belongs to the glycosyl hydrolase 16 family.</text>
</comment>
<keyword evidence="4" id="KW-0326">Glycosidase</keyword>
<dbReference type="AlphaFoldDB" id="A0A1G7JFU2"/>
<dbReference type="PANTHER" id="PTHR10963:SF55">
    <property type="entry name" value="GLYCOSIDE HYDROLASE FAMILY 16 PROTEIN"/>
    <property type="match status" value="1"/>
</dbReference>
<evidence type="ECO:0000259" key="7">
    <source>
        <dbReference type="PROSITE" id="PS51762"/>
    </source>
</evidence>
<evidence type="ECO:0000256" key="4">
    <source>
        <dbReference type="ARBA" id="ARBA00023295"/>
    </source>
</evidence>
<dbReference type="GO" id="GO:0005975">
    <property type="term" value="P:carbohydrate metabolic process"/>
    <property type="evidence" value="ECO:0007669"/>
    <property type="project" value="InterPro"/>
</dbReference>
<dbReference type="Gene3D" id="2.60.120.200">
    <property type="match status" value="1"/>
</dbReference>
<evidence type="ECO:0000256" key="3">
    <source>
        <dbReference type="ARBA" id="ARBA00022801"/>
    </source>
</evidence>
<accession>A0A1G7JFU2</accession>
<evidence type="ECO:0000256" key="1">
    <source>
        <dbReference type="ARBA" id="ARBA00006865"/>
    </source>
</evidence>
<evidence type="ECO:0000256" key="5">
    <source>
        <dbReference type="PIRSR" id="PIRSR001097-50"/>
    </source>
</evidence>
<feature type="active site" description="Proton donor" evidence="5">
    <location>
        <position position="197"/>
    </location>
</feature>
<dbReference type="EMBL" id="FNBD01000009">
    <property type="protein sequence ID" value="SDF23778.1"/>
    <property type="molecule type" value="Genomic_DNA"/>
</dbReference>
<dbReference type="PROSITE" id="PS51762">
    <property type="entry name" value="GH16_2"/>
    <property type="match status" value="1"/>
</dbReference>
<dbReference type="InterPro" id="IPR016287">
    <property type="entry name" value="Beta_agarase"/>
</dbReference>
<dbReference type="PANTHER" id="PTHR10963">
    <property type="entry name" value="GLYCOSYL HYDROLASE-RELATED"/>
    <property type="match status" value="1"/>
</dbReference>
<dbReference type="CDD" id="cd02178">
    <property type="entry name" value="GH16_beta_agarase"/>
    <property type="match status" value="1"/>
</dbReference>
<sequence>MKFENTINRYRIMIKLKLVAFVLIFQVLSCSKSNGEEKQTVEEESQEETVTPEEEVEAEVEEETTADWKTIPVPADAGAGKVWEFQELSDDFDYDAPADAKGTEFDKKWTDFYHNQWKGPGLTEWRRENSLVADGNLQMIANRAEGSNKINLGCITSKEQVVYPVYIEANVKIANTTLASDVWLLSSDDTQEIDIVEAYGASYSELADSDQTWYAERIHISHHMFIRDPFQDYQPTDPGSWYRDGTLWREDYHIVGVYWKDPFHLEYYIDGKLVRTTSGSEMIDPNNFAEGKGLYKPMDIIINAEDQTWRSDKNITPSDKELENKENNTFKVDWIRIFKPVPAN</sequence>
<dbReference type="eggNOG" id="COG2273">
    <property type="taxonomic scope" value="Bacteria"/>
</dbReference>
<dbReference type="SUPFAM" id="SSF49899">
    <property type="entry name" value="Concanavalin A-like lectins/glucanases"/>
    <property type="match status" value="1"/>
</dbReference>
<evidence type="ECO:0000313" key="8">
    <source>
        <dbReference type="EMBL" id="SDF23778.1"/>
    </source>
</evidence>
<feature type="compositionally biased region" description="Acidic residues" evidence="6">
    <location>
        <begin position="42"/>
        <end position="64"/>
    </location>
</feature>
<keyword evidence="2" id="KW-0732">Signal</keyword>
<dbReference type="Proteomes" id="UP000182114">
    <property type="component" value="Unassembled WGS sequence"/>
</dbReference>
<organism evidence="8 9">
    <name type="scientific">Cellulophaga baltica</name>
    <dbReference type="NCBI Taxonomy" id="76594"/>
    <lineage>
        <taxon>Bacteria</taxon>
        <taxon>Pseudomonadati</taxon>
        <taxon>Bacteroidota</taxon>
        <taxon>Flavobacteriia</taxon>
        <taxon>Flavobacteriales</taxon>
        <taxon>Flavobacteriaceae</taxon>
        <taxon>Cellulophaga</taxon>
    </lineage>
</organism>
<name>A0A1G7JFU2_9FLAO</name>
<dbReference type="InterPro" id="IPR000757">
    <property type="entry name" value="Beta-glucanase-like"/>
</dbReference>
<keyword evidence="3 8" id="KW-0378">Hydrolase</keyword>
<protein>
    <submittedName>
        <fullName evidence="8">Glycosyl hydrolases family 16</fullName>
    </submittedName>
</protein>
<evidence type="ECO:0000256" key="6">
    <source>
        <dbReference type="SAM" id="MobiDB-lite"/>
    </source>
</evidence>
<feature type="active site" description="Nucleophile" evidence="5">
    <location>
        <position position="192"/>
    </location>
</feature>
<gene>
    <name evidence="8" type="ORF">SAMN04487992_10974</name>
</gene>
<dbReference type="InterPro" id="IPR013320">
    <property type="entry name" value="ConA-like_dom_sf"/>
</dbReference>
<reference evidence="9" key="1">
    <citation type="submission" date="2016-10" db="EMBL/GenBank/DDBJ databases">
        <authorList>
            <person name="Varghese N."/>
            <person name="Submissions S."/>
        </authorList>
    </citation>
    <scope>NUCLEOTIDE SEQUENCE [LARGE SCALE GENOMIC DNA]</scope>
    <source>
        <strain evidence="9">DSM 24729</strain>
    </source>
</reference>
<evidence type="ECO:0000256" key="2">
    <source>
        <dbReference type="ARBA" id="ARBA00022729"/>
    </source>
</evidence>
<feature type="region of interest" description="Disordered" evidence="6">
    <location>
        <begin position="35"/>
        <end position="64"/>
    </location>
</feature>
<dbReference type="PIRSF" id="PIRSF001097">
    <property type="entry name" value="Agarase"/>
    <property type="match status" value="1"/>
</dbReference>
<feature type="domain" description="GH16" evidence="7">
    <location>
        <begin position="66"/>
        <end position="343"/>
    </location>
</feature>
<dbReference type="InterPro" id="IPR050546">
    <property type="entry name" value="Glycosyl_Hydrlase_16"/>
</dbReference>
<keyword evidence="9" id="KW-1185">Reference proteome</keyword>
<evidence type="ECO:0000313" key="9">
    <source>
        <dbReference type="Proteomes" id="UP000182114"/>
    </source>
</evidence>
<dbReference type="GO" id="GO:0033916">
    <property type="term" value="F:beta-agarase activity"/>
    <property type="evidence" value="ECO:0007669"/>
    <property type="project" value="InterPro"/>
</dbReference>
<proteinExistence type="inferred from homology"/>